<evidence type="ECO:0000313" key="2">
    <source>
        <dbReference type="Proteomes" id="UP000769156"/>
    </source>
</evidence>
<comment type="caution">
    <text evidence="1">The sequence shown here is derived from an EMBL/GenBank/DDBJ whole genome shotgun (WGS) entry which is preliminary data.</text>
</comment>
<dbReference type="InterPro" id="IPR043743">
    <property type="entry name" value="DUF5688"/>
</dbReference>
<reference evidence="1" key="2">
    <citation type="submission" date="2021-09" db="EMBL/GenBank/DDBJ databases">
        <authorList>
            <person name="Gilroy R."/>
        </authorList>
    </citation>
    <scope>NUCLEOTIDE SEQUENCE</scope>
    <source>
        <strain evidence="1">ChiSjej5B23-16112</strain>
    </source>
</reference>
<protein>
    <submittedName>
        <fullName evidence="1">DUF5688 family protein</fullName>
    </submittedName>
</protein>
<dbReference type="EMBL" id="DYVY01000186">
    <property type="protein sequence ID" value="HJF95313.1"/>
    <property type="molecule type" value="Genomic_DNA"/>
</dbReference>
<sequence length="193" mass="21883">MIKKIVNFLKDAYPELKPVIVSKAVNGGEATGISVKFRENTSIVWYPDNQDNLETKVEESVNKILSLVEMARDNCPLDQISIPMRYEDVKDKLSIGVMNISNAKTLKAHDIVTHIVEDLVLYPVVVLNEEMSFKVFKKHIKDWGVSEAQIFDAALHSPELEKAELHRFSDICCGWFEKSPDLLDEKPGSFAYV</sequence>
<accession>A0A921I2X8</accession>
<name>A0A921I2X8_9FIRM</name>
<reference evidence="1" key="1">
    <citation type="journal article" date="2021" name="PeerJ">
        <title>Extensive microbial diversity within the chicken gut microbiome revealed by metagenomics and culture.</title>
        <authorList>
            <person name="Gilroy R."/>
            <person name="Ravi A."/>
            <person name="Getino M."/>
            <person name="Pursley I."/>
            <person name="Horton D.L."/>
            <person name="Alikhan N.F."/>
            <person name="Baker D."/>
            <person name="Gharbi K."/>
            <person name="Hall N."/>
            <person name="Watson M."/>
            <person name="Adriaenssens E.M."/>
            <person name="Foster-Nyarko E."/>
            <person name="Jarju S."/>
            <person name="Secka A."/>
            <person name="Antonio M."/>
            <person name="Oren A."/>
            <person name="Chaudhuri R.R."/>
            <person name="La Ragione R."/>
            <person name="Hildebrand F."/>
            <person name="Pallen M.J."/>
        </authorList>
    </citation>
    <scope>NUCLEOTIDE SEQUENCE</scope>
    <source>
        <strain evidence="1">ChiSjej5B23-16112</strain>
    </source>
</reference>
<proteinExistence type="predicted"/>
<gene>
    <name evidence="1" type="ORF">K8V82_11090</name>
</gene>
<dbReference type="Proteomes" id="UP000769156">
    <property type="component" value="Unassembled WGS sequence"/>
</dbReference>
<dbReference type="Pfam" id="PF18941">
    <property type="entry name" value="DUF5688"/>
    <property type="match status" value="1"/>
</dbReference>
<evidence type="ECO:0000313" key="1">
    <source>
        <dbReference type="EMBL" id="HJF95313.1"/>
    </source>
</evidence>
<dbReference type="AlphaFoldDB" id="A0A921I2X8"/>
<organism evidence="1 2">
    <name type="scientific">Lachnoclostridium phocaeense</name>
    <dbReference type="NCBI Taxonomy" id="1871021"/>
    <lineage>
        <taxon>Bacteria</taxon>
        <taxon>Bacillati</taxon>
        <taxon>Bacillota</taxon>
        <taxon>Clostridia</taxon>
        <taxon>Lachnospirales</taxon>
        <taxon>Lachnospiraceae</taxon>
    </lineage>
</organism>